<organism evidence="8 9">
    <name type="scientific">Halogranum gelatinilyticum</name>
    <dbReference type="NCBI Taxonomy" id="660521"/>
    <lineage>
        <taxon>Archaea</taxon>
        <taxon>Methanobacteriati</taxon>
        <taxon>Methanobacteriota</taxon>
        <taxon>Stenosarchaea group</taxon>
        <taxon>Halobacteria</taxon>
        <taxon>Halobacteriales</taxon>
        <taxon>Haloferacaceae</taxon>
    </lineage>
</organism>
<keyword evidence="3" id="KW-0560">Oxidoreductase</keyword>
<dbReference type="GO" id="GO:0000166">
    <property type="term" value="F:nucleotide binding"/>
    <property type="evidence" value="ECO:0007669"/>
    <property type="project" value="InterPro"/>
</dbReference>
<accession>A0A1G9Q4M0</accession>
<dbReference type="PANTHER" id="PTHR43827:SF3">
    <property type="entry name" value="NADP-DEPENDENT OXIDOREDUCTASE DOMAIN-CONTAINING PROTEIN"/>
    <property type="match status" value="1"/>
</dbReference>
<dbReference type="InterPro" id="IPR018170">
    <property type="entry name" value="Aldo/ket_reductase_CS"/>
</dbReference>
<evidence type="ECO:0000313" key="8">
    <source>
        <dbReference type="EMBL" id="SDM05982.1"/>
    </source>
</evidence>
<dbReference type="InterPro" id="IPR036291">
    <property type="entry name" value="NAD(P)-bd_dom_sf"/>
</dbReference>
<dbReference type="PRINTS" id="PR00069">
    <property type="entry name" value="ALDKETRDTASE"/>
</dbReference>
<dbReference type="Proteomes" id="UP000199451">
    <property type="component" value="Unassembled WGS sequence"/>
</dbReference>
<dbReference type="InterPro" id="IPR023210">
    <property type="entry name" value="NADP_OxRdtase_dom"/>
</dbReference>
<name>A0A1G9Q4M0_9EURY</name>
<feature type="domain" description="Gfo/Idh/MocA-like oxidoreductase N-terminal" evidence="6">
    <location>
        <begin position="10"/>
        <end position="123"/>
    </location>
</feature>
<evidence type="ECO:0000256" key="1">
    <source>
        <dbReference type="ARBA" id="ARBA00007905"/>
    </source>
</evidence>
<feature type="domain" description="NADP-dependent oxidoreductase" evidence="5">
    <location>
        <begin position="396"/>
        <end position="662"/>
    </location>
</feature>
<dbReference type="GO" id="GO:0016616">
    <property type="term" value="F:oxidoreductase activity, acting on the CH-OH group of donors, NAD or NADP as acceptor"/>
    <property type="evidence" value="ECO:0007669"/>
    <property type="project" value="UniProtKB-ARBA"/>
</dbReference>
<reference evidence="9" key="1">
    <citation type="submission" date="2016-10" db="EMBL/GenBank/DDBJ databases">
        <authorList>
            <person name="Varghese N."/>
            <person name="Submissions S."/>
        </authorList>
    </citation>
    <scope>NUCLEOTIDE SEQUENCE [LARGE SCALE GENOMIC DNA]</scope>
    <source>
        <strain evidence="9">CGMCC 1.10119</strain>
    </source>
</reference>
<evidence type="ECO:0000259" key="5">
    <source>
        <dbReference type="Pfam" id="PF00248"/>
    </source>
</evidence>
<dbReference type="Gene3D" id="3.30.360.10">
    <property type="entry name" value="Dihydrodipicolinate Reductase, domain 2"/>
    <property type="match status" value="1"/>
</dbReference>
<keyword evidence="9" id="KW-1185">Reference proteome</keyword>
<dbReference type="PANTHER" id="PTHR43827">
    <property type="entry name" value="2,5-DIKETO-D-GLUCONIC ACID REDUCTASE"/>
    <property type="match status" value="1"/>
</dbReference>
<dbReference type="SUPFAM" id="SSF51430">
    <property type="entry name" value="NAD(P)-linked oxidoreductase"/>
    <property type="match status" value="1"/>
</dbReference>
<dbReference type="PROSITE" id="PS00798">
    <property type="entry name" value="ALDOKETO_REDUCTASE_1"/>
    <property type="match status" value="1"/>
</dbReference>
<evidence type="ECO:0000256" key="3">
    <source>
        <dbReference type="ARBA" id="ARBA00023002"/>
    </source>
</evidence>
<dbReference type="InterPro" id="IPR020471">
    <property type="entry name" value="AKR"/>
</dbReference>
<dbReference type="Gene3D" id="3.40.50.720">
    <property type="entry name" value="NAD(P)-binding Rossmann-like Domain"/>
    <property type="match status" value="1"/>
</dbReference>
<dbReference type="SUPFAM" id="SSF55347">
    <property type="entry name" value="Glyceraldehyde-3-phosphate dehydrogenase-like, C-terminal domain"/>
    <property type="match status" value="1"/>
</dbReference>
<dbReference type="Pfam" id="PF01408">
    <property type="entry name" value="GFO_IDH_MocA"/>
    <property type="match status" value="1"/>
</dbReference>
<dbReference type="AlphaFoldDB" id="A0A1G9Q4M0"/>
<protein>
    <submittedName>
        <fullName evidence="8">Aldo/keto reductase</fullName>
    </submittedName>
</protein>
<evidence type="ECO:0000259" key="7">
    <source>
        <dbReference type="Pfam" id="PF22725"/>
    </source>
</evidence>
<dbReference type="InterPro" id="IPR000683">
    <property type="entry name" value="Gfo/Idh/MocA-like_OxRdtase_N"/>
</dbReference>
<evidence type="ECO:0000313" key="9">
    <source>
        <dbReference type="Proteomes" id="UP000199451"/>
    </source>
</evidence>
<proteinExistence type="inferred from homology"/>
<dbReference type="EMBL" id="FNHL01000001">
    <property type="protein sequence ID" value="SDM05982.1"/>
    <property type="molecule type" value="Genomic_DNA"/>
</dbReference>
<evidence type="ECO:0000259" key="6">
    <source>
        <dbReference type="Pfam" id="PF01408"/>
    </source>
</evidence>
<sequence length="668" mass="71760">MRIRLRTGVDCALVGAGSIAEQYADGLRESPLRVVATCDLDEDRAETLAARVDDATAYTDLEELLAAESVPLVVNLTSHGAHAAVTRTCLRADRHVFSEKPLALDAETAADLVQLAADRGLALGCAPENHLADAQRHARTLATDGRLGTVRFASATANVGRVREWHDRPASFLAVGPLFDGAVYPLSVLVAWFGRVDRVRTADAIDVWPGERPADASAPPHVEATLEFADGPVVALRTSFYVDHRSREFYGLELHGDDGTLYLRDTGALAADRDAVTVRGGDRDPTVAPHPRPRRERPHAAGPARLAETVERSRPSRASARRAAHVVAVCEAVLAAADECGPVPVENGLDDALGGPASEGAVPVRPPTATELDDCQAAMRLPPVGFGCSRYRGDGYVEPALGAALDAGYRLFDTAELYGNEWRLGDLLAAPGAPDRESLFLLGKPWRTNHGPGHLKRACEGSLAELGVDAFDCYALHWPDAWAHRGELSELSQLPLAEQERRTFPTDDAGDPVRADHSLVETWERMESLVEEGLTRTLGVCNVTLPQLSRLVDAARIPPALVQIERHPYRPQTDLVEWCHARGIRVVAHSPLSAPGLLSAPVVESVAADAGVTPSEAVLAWDVGRGVVPIPSTTEREHAVSNLAAARCRLDDKAMARLDGLADPEFER</sequence>
<dbReference type="SUPFAM" id="SSF51735">
    <property type="entry name" value="NAD(P)-binding Rossmann-fold domains"/>
    <property type="match status" value="1"/>
</dbReference>
<comment type="similarity">
    <text evidence="1">Belongs to the aldo/keto reductase family.</text>
</comment>
<keyword evidence="2" id="KW-0521">NADP</keyword>
<dbReference type="Pfam" id="PF22725">
    <property type="entry name" value="GFO_IDH_MocA_C3"/>
    <property type="match status" value="1"/>
</dbReference>
<dbReference type="Pfam" id="PF00248">
    <property type="entry name" value="Aldo_ket_red"/>
    <property type="match status" value="1"/>
</dbReference>
<evidence type="ECO:0000256" key="2">
    <source>
        <dbReference type="ARBA" id="ARBA00022857"/>
    </source>
</evidence>
<dbReference type="CDD" id="cd19071">
    <property type="entry name" value="AKR_AKR1-5-like"/>
    <property type="match status" value="1"/>
</dbReference>
<feature type="region of interest" description="Disordered" evidence="4">
    <location>
        <begin position="278"/>
        <end position="317"/>
    </location>
</feature>
<dbReference type="Gene3D" id="3.20.20.100">
    <property type="entry name" value="NADP-dependent oxidoreductase domain"/>
    <property type="match status" value="1"/>
</dbReference>
<dbReference type="STRING" id="660521.SAMN04487949_0687"/>
<dbReference type="InterPro" id="IPR055170">
    <property type="entry name" value="GFO_IDH_MocA-like_dom"/>
</dbReference>
<feature type="domain" description="GFO/IDH/MocA-like oxidoreductase" evidence="7">
    <location>
        <begin position="136"/>
        <end position="261"/>
    </location>
</feature>
<gene>
    <name evidence="8" type="ORF">SAMN04487949_0687</name>
</gene>
<evidence type="ECO:0000256" key="4">
    <source>
        <dbReference type="SAM" id="MobiDB-lite"/>
    </source>
</evidence>
<dbReference type="InterPro" id="IPR036812">
    <property type="entry name" value="NAD(P)_OxRdtase_dom_sf"/>
</dbReference>